<keyword evidence="1" id="KW-0472">Membrane</keyword>
<dbReference type="AlphaFoldDB" id="A0A0P0RN38"/>
<reference evidence="2 3" key="1">
    <citation type="journal article" date="2014" name="Genome Announc.">
        <title>Draft Genome Sequence of the Haloacid-Degrading Burkholderia caribensis Strain MBA4.</title>
        <authorList>
            <person name="Pan Y."/>
            <person name="Kong K.F."/>
            <person name="Tsang J.S."/>
        </authorList>
    </citation>
    <scope>NUCLEOTIDE SEQUENCE [LARGE SCALE GENOMIC DNA]</scope>
    <source>
        <strain evidence="2 3">MBA4</strain>
        <plasmid evidence="3">Plasmid</plasmid>
    </source>
</reference>
<accession>A0A0P0RN38</accession>
<dbReference type="EMBL" id="CP012748">
    <property type="protein sequence ID" value="ALL70329.1"/>
    <property type="molecule type" value="Genomic_DNA"/>
</dbReference>
<dbReference type="RefSeq" id="WP_035994409.1">
    <property type="nucleotide sequence ID" value="NZ_CP012748.1"/>
</dbReference>
<geneLocation type="plasmid" evidence="3"/>
<evidence type="ECO:0000256" key="1">
    <source>
        <dbReference type="SAM" id="Phobius"/>
    </source>
</evidence>
<protein>
    <submittedName>
        <fullName evidence="2">Glycerol kinase</fullName>
    </submittedName>
</protein>
<dbReference type="GO" id="GO:0016301">
    <property type="term" value="F:kinase activity"/>
    <property type="evidence" value="ECO:0007669"/>
    <property type="project" value="UniProtKB-KW"/>
</dbReference>
<keyword evidence="2" id="KW-0614">Plasmid</keyword>
<organism evidence="2 3">
    <name type="scientific">Paraburkholderia caribensis MBA4</name>
    <dbReference type="NCBI Taxonomy" id="1323664"/>
    <lineage>
        <taxon>Bacteria</taxon>
        <taxon>Pseudomonadati</taxon>
        <taxon>Pseudomonadota</taxon>
        <taxon>Betaproteobacteria</taxon>
        <taxon>Burkholderiales</taxon>
        <taxon>Burkholderiaceae</taxon>
        <taxon>Paraburkholderia</taxon>
    </lineage>
</organism>
<dbReference type="Pfam" id="PF11174">
    <property type="entry name" value="DUF2970"/>
    <property type="match status" value="1"/>
</dbReference>
<dbReference type="InterPro" id="IPR021344">
    <property type="entry name" value="DUF2970"/>
</dbReference>
<gene>
    <name evidence="2" type="ORF">K788_0001330</name>
</gene>
<keyword evidence="2" id="KW-0418">Kinase</keyword>
<evidence type="ECO:0000313" key="3">
    <source>
        <dbReference type="Proteomes" id="UP000019146"/>
    </source>
</evidence>
<keyword evidence="2" id="KW-0808">Transferase</keyword>
<evidence type="ECO:0000313" key="2">
    <source>
        <dbReference type="EMBL" id="ALL70329.1"/>
    </source>
</evidence>
<dbReference type="KEGG" id="bcai:K788_0001330"/>
<keyword evidence="1" id="KW-0812">Transmembrane</keyword>
<dbReference type="GeneID" id="69973810"/>
<feature type="transmembrane region" description="Helical" evidence="1">
    <location>
        <begin position="32"/>
        <end position="58"/>
    </location>
</feature>
<sequence>MEILRLIRIVLSAFFGVRKRASHEADFANINIVALPFVAVFLAACVGGCIFGAVHLIAHATSTMQGF</sequence>
<proteinExistence type="predicted"/>
<name>A0A0P0RN38_9BURK</name>
<keyword evidence="1" id="KW-1133">Transmembrane helix</keyword>
<dbReference type="Proteomes" id="UP000019146">
    <property type="component" value="Plasmid unnamed"/>
</dbReference>